<feature type="region of interest" description="Disordered" evidence="1">
    <location>
        <begin position="1"/>
        <end position="27"/>
    </location>
</feature>
<dbReference type="PANTHER" id="PTHR46601">
    <property type="entry name" value="ULP_PROTEASE DOMAIN-CONTAINING PROTEIN"/>
    <property type="match status" value="1"/>
</dbReference>
<feature type="region of interest" description="Disordered" evidence="1">
    <location>
        <begin position="459"/>
        <end position="557"/>
    </location>
</feature>
<proteinExistence type="predicted"/>
<name>A0AAU9ULU7_EUPED</name>
<evidence type="ECO:0000313" key="2">
    <source>
        <dbReference type="EMBL" id="CAH2098973.1"/>
    </source>
</evidence>
<evidence type="ECO:0000313" key="3">
    <source>
        <dbReference type="Proteomes" id="UP001153954"/>
    </source>
</evidence>
<sequence length="557" mass="63445">MPKYRMRCTRATQRQEKQKEGPKRKIKSMKSQEIQKAIYDFLLKDEHSRVDARSTCLCAIHTNNDYIIKSLYHSKIIPYVSISALLKSLCCNNTLKVICLERSCSTCKDKRILCNNFADNDTIFYERWITKNVTVIVKGEGKQCKKTVKEKVQTTKKTLVQRLYSNLPTLMKHVAYMMHQFKAVENIKSQLTPVEGLHHIDFSENYHCKYGQEIQSAHFGGSKTQLSLHTSVYYFTQLDPPNNYVEHTSFCTVSENVRHDPVLICVHLQALVNRIKELSPNLNKLHILSDGPSIQYRNKSMFYLIASYLGKEFGVDSITWHYTERGHGKGAPDGVGGCVKRICDNHVARGNDVASLDELILCLTNCCKGIEVYRINETLVPEIEHILRNSATQSFKGTLGVHQLSWSVDEPTIIHARRLSCLICAPSEICRHYEMGRIQVKQMRDLILPSTSRVINTSHPSLHSISSKCSERSASSLDISRPNSSISPTTSNAPTEPNSPGFSDIFTPDNSTKIFKQNVRPRKKRLFSNESEASYDSPKKKPPKNFIWDDSDSDKKF</sequence>
<feature type="compositionally biased region" description="Polar residues" evidence="1">
    <location>
        <begin position="459"/>
        <end position="501"/>
    </location>
</feature>
<dbReference type="Proteomes" id="UP001153954">
    <property type="component" value="Unassembled WGS sequence"/>
</dbReference>
<dbReference type="PANTHER" id="PTHR46601:SF2">
    <property type="entry name" value="UBIQUITIN-LIKE PROTEASE FAMILY PROFILE DOMAIN-CONTAINING PROTEIN"/>
    <property type="match status" value="1"/>
</dbReference>
<dbReference type="EMBL" id="CAKOGL010000021">
    <property type="protein sequence ID" value="CAH2098973.1"/>
    <property type="molecule type" value="Genomic_DNA"/>
</dbReference>
<feature type="compositionally biased region" description="Basic and acidic residues" evidence="1">
    <location>
        <begin position="13"/>
        <end position="23"/>
    </location>
</feature>
<keyword evidence="3" id="KW-1185">Reference proteome</keyword>
<gene>
    <name evidence="2" type="ORF">EEDITHA_LOCUS14027</name>
</gene>
<protein>
    <submittedName>
        <fullName evidence="2">Uncharacterized protein</fullName>
    </submittedName>
</protein>
<comment type="caution">
    <text evidence="2">The sequence shown here is derived from an EMBL/GenBank/DDBJ whole genome shotgun (WGS) entry which is preliminary data.</text>
</comment>
<dbReference type="AlphaFoldDB" id="A0AAU9ULU7"/>
<organism evidence="2 3">
    <name type="scientific">Euphydryas editha</name>
    <name type="common">Edith's checkerspot</name>
    <dbReference type="NCBI Taxonomy" id="104508"/>
    <lineage>
        <taxon>Eukaryota</taxon>
        <taxon>Metazoa</taxon>
        <taxon>Ecdysozoa</taxon>
        <taxon>Arthropoda</taxon>
        <taxon>Hexapoda</taxon>
        <taxon>Insecta</taxon>
        <taxon>Pterygota</taxon>
        <taxon>Neoptera</taxon>
        <taxon>Endopterygota</taxon>
        <taxon>Lepidoptera</taxon>
        <taxon>Glossata</taxon>
        <taxon>Ditrysia</taxon>
        <taxon>Papilionoidea</taxon>
        <taxon>Nymphalidae</taxon>
        <taxon>Nymphalinae</taxon>
        <taxon>Euphydryas</taxon>
    </lineage>
</organism>
<accession>A0AAU9ULU7</accession>
<reference evidence="2" key="1">
    <citation type="submission" date="2022-03" db="EMBL/GenBank/DDBJ databases">
        <authorList>
            <person name="Tunstrom K."/>
        </authorList>
    </citation>
    <scope>NUCLEOTIDE SEQUENCE</scope>
</reference>
<evidence type="ECO:0000256" key="1">
    <source>
        <dbReference type="SAM" id="MobiDB-lite"/>
    </source>
</evidence>